<evidence type="ECO:0000256" key="4">
    <source>
        <dbReference type="ARBA" id="ARBA00022496"/>
    </source>
</evidence>
<feature type="domain" description="TonB-dependent receptor-like beta-barrel" evidence="16">
    <location>
        <begin position="234"/>
        <end position="699"/>
    </location>
</feature>
<evidence type="ECO:0000256" key="15">
    <source>
        <dbReference type="SAM" id="SignalP"/>
    </source>
</evidence>
<evidence type="ECO:0000256" key="9">
    <source>
        <dbReference type="ARBA" id="ARBA00023077"/>
    </source>
</evidence>
<evidence type="ECO:0000256" key="11">
    <source>
        <dbReference type="ARBA" id="ARBA00023237"/>
    </source>
</evidence>
<comment type="subcellular location">
    <subcellularLocation>
        <location evidence="1 12">Cell outer membrane</location>
        <topology evidence="1 12">Multi-pass membrane protein</topology>
    </subcellularLocation>
</comment>
<dbReference type="Pfam" id="PF07715">
    <property type="entry name" value="Plug"/>
    <property type="match status" value="1"/>
</dbReference>
<evidence type="ECO:0000256" key="5">
    <source>
        <dbReference type="ARBA" id="ARBA00022692"/>
    </source>
</evidence>
<keyword evidence="3 12" id="KW-1134">Transmembrane beta strand</keyword>
<comment type="caution">
    <text evidence="18">The sequence shown here is derived from an EMBL/GenBank/DDBJ whole genome shotgun (WGS) entry which is preliminary data.</text>
</comment>
<keyword evidence="5 12" id="KW-0812">Transmembrane</keyword>
<reference evidence="18 19" key="1">
    <citation type="submission" date="2022-12" db="EMBL/GenBank/DDBJ databases">
        <title>Dasania phycosphaerae sp. nov., isolated from particulate material of the south coast of Korea.</title>
        <authorList>
            <person name="Jiang Y."/>
        </authorList>
    </citation>
    <scope>NUCLEOTIDE SEQUENCE [LARGE SCALE GENOMIC DNA]</scope>
    <source>
        <strain evidence="18 19">GY-19</strain>
    </source>
</reference>
<feature type="signal peptide" evidence="15">
    <location>
        <begin position="1"/>
        <end position="29"/>
    </location>
</feature>
<name>A0A9J6RLF9_9GAMM</name>
<evidence type="ECO:0000259" key="17">
    <source>
        <dbReference type="Pfam" id="PF07715"/>
    </source>
</evidence>
<feature type="short sequence motif" description="TonB C-terminal box" evidence="13">
    <location>
        <begin position="720"/>
        <end position="737"/>
    </location>
</feature>
<evidence type="ECO:0000256" key="2">
    <source>
        <dbReference type="ARBA" id="ARBA00022448"/>
    </source>
</evidence>
<evidence type="ECO:0000256" key="3">
    <source>
        <dbReference type="ARBA" id="ARBA00022452"/>
    </source>
</evidence>
<evidence type="ECO:0000259" key="16">
    <source>
        <dbReference type="Pfam" id="PF00593"/>
    </source>
</evidence>
<keyword evidence="18" id="KW-0675">Receptor</keyword>
<keyword evidence="8" id="KW-0406">Ion transport</keyword>
<protein>
    <submittedName>
        <fullName evidence="18">TonB-dependent receptor</fullName>
    </submittedName>
</protein>
<dbReference type="Gene3D" id="2.40.170.20">
    <property type="entry name" value="TonB-dependent receptor, beta-barrel domain"/>
    <property type="match status" value="1"/>
</dbReference>
<proteinExistence type="inferred from homology"/>
<dbReference type="InterPro" id="IPR000531">
    <property type="entry name" value="Beta-barrel_TonB"/>
</dbReference>
<evidence type="ECO:0000313" key="19">
    <source>
        <dbReference type="Proteomes" id="UP001069090"/>
    </source>
</evidence>
<feature type="chain" id="PRO_5039895765" evidence="15">
    <location>
        <begin position="30"/>
        <end position="737"/>
    </location>
</feature>
<dbReference type="GO" id="GO:0009279">
    <property type="term" value="C:cell outer membrane"/>
    <property type="evidence" value="ECO:0007669"/>
    <property type="project" value="UniProtKB-SubCell"/>
</dbReference>
<dbReference type="InterPro" id="IPR010917">
    <property type="entry name" value="TonB_rcpt_CS"/>
</dbReference>
<dbReference type="Pfam" id="PF00593">
    <property type="entry name" value="TonB_dep_Rec_b-barrel"/>
    <property type="match status" value="1"/>
</dbReference>
<evidence type="ECO:0000256" key="10">
    <source>
        <dbReference type="ARBA" id="ARBA00023136"/>
    </source>
</evidence>
<dbReference type="RefSeq" id="WP_258331407.1">
    <property type="nucleotide sequence ID" value="NZ_JAPTGG010000006.1"/>
</dbReference>
<dbReference type="EMBL" id="JAPTGG010000006">
    <property type="protein sequence ID" value="MCZ0865260.1"/>
    <property type="molecule type" value="Genomic_DNA"/>
</dbReference>
<feature type="domain" description="TonB-dependent receptor plug" evidence="17">
    <location>
        <begin position="46"/>
        <end position="154"/>
    </location>
</feature>
<evidence type="ECO:0000256" key="8">
    <source>
        <dbReference type="ARBA" id="ARBA00023065"/>
    </source>
</evidence>
<evidence type="ECO:0000256" key="1">
    <source>
        <dbReference type="ARBA" id="ARBA00004571"/>
    </source>
</evidence>
<keyword evidence="11 12" id="KW-0998">Cell outer membrane</keyword>
<dbReference type="PROSITE" id="PS52016">
    <property type="entry name" value="TONB_DEPENDENT_REC_3"/>
    <property type="match status" value="1"/>
</dbReference>
<sequence>MSFLTKTRKPLGLAIAALSAAGMATQLNAAILEEVVVTAQKREQNLQDVGVSVSAFTGKQTRALGWNNSEDIAAQTPGLVTASFAGDSTVSIFSVRGVGQNDFADHQEAPTAMYIDGVYIASTGAAGFQMFDVERVEVLRGPQGTLFGRNATGGLMHIINKKPTEEFEGYVDVTLGDFDQRRFEAAVSGPLAENVLGRLSVLQESADGYFENKGAGDDLRSRDYMSWRGQLEFRAGDNATVNWSAWQNVTDHATGGIYDRITPSGVDYTGRGNDYPKANEGAPDVEGEVDKDSHGIMQTVVIDTKAFTVTSITDFQKIDKYYLEDSDGGPDAYLWYDAAADVEQFSQELRLNGESEGLKWQAGLYYLNIDGVYSSQINIPSFGGNPKNDYTLSTESYSIFGQIEYDLTDSLLLTAGLRWTDDEKEFDITSQCLETTLQAAKDVFGPNSVGPGTGVDCAYLESFGADVVLTLPGEQNFERHDEDYSGKLQLDYRMVDDVLLYAGVSRGMKGGGFTAPLDGLLAEPAMSYEPEILTSYEIGIKSEWWDGKVRLNASAFQYDYEDYQGFVFVGLTSVVVNNDATVTGGEIELYVSPSEGWDISLGVAILDAEVEDVTFRDGVTVEDQDKTTSPDLTANLLIRKGWDLSDGAEFAVQVDGQYIDEQQLGTENSDLAMTSSYSIWNARVSYTTENWDVAAFVKNAGDKEYRTYAFDLETDFGYSLEVYGPPRWAGIQAQYRF</sequence>
<dbReference type="PROSITE" id="PS01156">
    <property type="entry name" value="TONB_DEPENDENT_REC_2"/>
    <property type="match status" value="1"/>
</dbReference>
<keyword evidence="4" id="KW-0410">Iron transport</keyword>
<keyword evidence="2 12" id="KW-0813">Transport</keyword>
<accession>A0A9J6RLF9</accession>
<dbReference type="PANTHER" id="PTHR32552">
    <property type="entry name" value="FERRICHROME IRON RECEPTOR-RELATED"/>
    <property type="match status" value="1"/>
</dbReference>
<dbReference type="GO" id="GO:0006826">
    <property type="term" value="P:iron ion transport"/>
    <property type="evidence" value="ECO:0007669"/>
    <property type="project" value="UniProtKB-KW"/>
</dbReference>
<evidence type="ECO:0000313" key="18">
    <source>
        <dbReference type="EMBL" id="MCZ0865260.1"/>
    </source>
</evidence>
<keyword evidence="9 14" id="KW-0798">TonB box</keyword>
<evidence type="ECO:0000256" key="7">
    <source>
        <dbReference type="ARBA" id="ARBA00023004"/>
    </source>
</evidence>
<keyword evidence="7" id="KW-0408">Iron</keyword>
<keyword evidence="19" id="KW-1185">Reference proteome</keyword>
<dbReference type="Proteomes" id="UP001069090">
    <property type="component" value="Unassembled WGS sequence"/>
</dbReference>
<keyword evidence="10 12" id="KW-0472">Membrane</keyword>
<evidence type="ECO:0000256" key="13">
    <source>
        <dbReference type="PROSITE-ProRule" id="PRU10144"/>
    </source>
</evidence>
<dbReference type="SUPFAM" id="SSF56935">
    <property type="entry name" value="Porins"/>
    <property type="match status" value="1"/>
</dbReference>
<gene>
    <name evidence="18" type="ORF">O0V09_08620</name>
</gene>
<evidence type="ECO:0000256" key="6">
    <source>
        <dbReference type="ARBA" id="ARBA00022729"/>
    </source>
</evidence>
<evidence type="ECO:0000256" key="14">
    <source>
        <dbReference type="RuleBase" id="RU003357"/>
    </source>
</evidence>
<dbReference type="InterPro" id="IPR012910">
    <property type="entry name" value="Plug_dom"/>
</dbReference>
<dbReference type="AlphaFoldDB" id="A0A9J6RLF9"/>
<dbReference type="InterPro" id="IPR036942">
    <property type="entry name" value="Beta-barrel_TonB_sf"/>
</dbReference>
<organism evidence="18 19">
    <name type="scientific">Dasania phycosphaerae</name>
    <dbReference type="NCBI Taxonomy" id="2950436"/>
    <lineage>
        <taxon>Bacteria</taxon>
        <taxon>Pseudomonadati</taxon>
        <taxon>Pseudomonadota</taxon>
        <taxon>Gammaproteobacteria</taxon>
        <taxon>Cellvibrionales</taxon>
        <taxon>Spongiibacteraceae</taxon>
        <taxon>Dasania</taxon>
    </lineage>
</organism>
<keyword evidence="6 15" id="KW-0732">Signal</keyword>
<comment type="similarity">
    <text evidence="12 14">Belongs to the TonB-dependent receptor family.</text>
</comment>
<evidence type="ECO:0000256" key="12">
    <source>
        <dbReference type="PROSITE-ProRule" id="PRU01360"/>
    </source>
</evidence>
<dbReference type="InterPro" id="IPR039426">
    <property type="entry name" value="TonB-dep_rcpt-like"/>
</dbReference>
<dbReference type="PANTHER" id="PTHR32552:SF81">
    <property type="entry name" value="TONB-DEPENDENT OUTER MEMBRANE RECEPTOR"/>
    <property type="match status" value="1"/>
</dbReference>